<dbReference type="InterPro" id="IPR002579">
    <property type="entry name" value="Met_Sox_Rdtase_MsrB_dom"/>
</dbReference>
<evidence type="ECO:0000256" key="6">
    <source>
        <dbReference type="ARBA" id="ARBA00048488"/>
    </source>
</evidence>
<dbReference type="PANTHER" id="PTHR10173">
    <property type="entry name" value="METHIONINE SULFOXIDE REDUCTASE"/>
    <property type="match status" value="1"/>
</dbReference>
<protein>
    <recommendedName>
        <fullName evidence="2">peptide-methionine (R)-S-oxide reductase</fullName>
        <ecNumber evidence="2">1.8.4.12</ecNumber>
    </recommendedName>
</protein>
<dbReference type="GO" id="GO:0030091">
    <property type="term" value="P:protein repair"/>
    <property type="evidence" value="ECO:0007669"/>
    <property type="project" value="InterPro"/>
</dbReference>
<dbReference type="STRING" id="1206085.SAMN05443575_2657"/>
<proteinExistence type="predicted"/>
<evidence type="ECO:0000256" key="3">
    <source>
        <dbReference type="ARBA" id="ARBA00022723"/>
    </source>
</evidence>
<keyword evidence="5" id="KW-0560">Oxidoreductase</keyword>
<dbReference type="PROSITE" id="PS51790">
    <property type="entry name" value="MSRB"/>
    <property type="match status" value="1"/>
</dbReference>
<evidence type="ECO:0000313" key="10">
    <source>
        <dbReference type="Proteomes" id="UP000186132"/>
    </source>
</evidence>
<dbReference type="OrthoDB" id="9785497at2"/>
<evidence type="ECO:0000313" key="9">
    <source>
        <dbReference type="EMBL" id="SHG73546.1"/>
    </source>
</evidence>
<evidence type="ECO:0000256" key="5">
    <source>
        <dbReference type="ARBA" id="ARBA00023002"/>
    </source>
</evidence>
<dbReference type="SUPFAM" id="SSF51316">
    <property type="entry name" value="Mss4-like"/>
    <property type="match status" value="1"/>
</dbReference>
<dbReference type="GO" id="GO:0046872">
    <property type="term" value="F:metal ion binding"/>
    <property type="evidence" value="ECO:0007669"/>
    <property type="project" value="UniProtKB-KW"/>
</dbReference>
<feature type="region of interest" description="Disordered" evidence="7">
    <location>
        <begin position="1"/>
        <end position="22"/>
    </location>
</feature>
<dbReference type="RefSeq" id="WP_073390772.1">
    <property type="nucleotide sequence ID" value="NZ_FQVU01000003.1"/>
</dbReference>
<dbReference type="Gene3D" id="2.170.150.20">
    <property type="entry name" value="Peptide methionine sulfoxide reductase"/>
    <property type="match status" value="1"/>
</dbReference>
<dbReference type="Pfam" id="PF01641">
    <property type="entry name" value="SelR"/>
    <property type="match status" value="1"/>
</dbReference>
<comment type="cofactor">
    <cofactor evidence="1">
        <name>Zn(2+)</name>
        <dbReference type="ChEBI" id="CHEBI:29105"/>
    </cofactor>
</comment>
<gene>
    <name evidence="9" type="ORF">SAMN05443575_2657</name>
</gene>
<dbReference type="EC" id="1.8.4.12" evidence="2"/>
<organism evidence="9 10">
    <name type="scientific">Jatrophihabitans endophyticus</name>
    <dbReference type="NCBI Taxonomy" id="1206085"/>
    <lineage>
        <taxon>Bacteria</taxon>
        <taxon>Bacillati</taxon>
        <taxon>Actinomycetota</taxon>
        <taxon>Actinomycetes</taxon>
        <taxon>Jatrophihabitantales</taxon>
        <taxon>Jatrophihabitantaceae</taxon>
        <taxon>Jatrophihabitans</taxon>
    </lineage>
</organism>
<evidence type="ECO:0000256" key="1">
    <source>
        <dbReference type="ARBA" id="ARBA00001947"/>
    </source>
</evidence>
<accession>A0A1M5M8J0</accession>
<keyword evidence="3" id="KW-0479">Metal-binding</keyword>
<keyword evidence="4" id="KW-0862">Zinc</keyword>
<dbReference type="EMBL" id="FQVU01000003">
    <property type="protein sequence ID" value="SHG73546.1"/>
    <property type="molecule type" value="Genomic_DNA"/>
</dbReference>
<reference evidence="9 10" key="1">
    <citation type="submission" date="2016-11" db="EMBL/GenBank/DDBJ databases">
        <authorList>
            <person name="Jaros S."/>
            <person name="Januszkiewicz K."/>
            <person name="Wedrychowicz H."/>
        </authorList>
    </citation>
    <scope>NUCLEOTIDE SEQUENCE [LARGE SCALE GENOMIC DNA]</scope>
    <source>
        <strain evidence="9 10">DSM 45627</strain>
    </source>
</reference>
<keyword evidence="10" id="KW-1185">Reference proteome</keyword>
<dbReference type="PANTHER" id="PTHR10173:SF52">
    <property type="entry name" value="METHIONINE-R-SULFOXIDE REDUCTASE B1"/>
    <property type="match status" value="1"/>
</dbReference>
<evidence type="ECO:0000256" key="7">
    <source>
        <dbReference type="SAM" id="MobiDB-lite"/>
    </source>
</evidence>
<evidence type="ECO:0000256" key="4">
    <source>
        <dbReference type="ARBA" id="ARBA00022833"/>
    </source>
</evidence>
<dbReference type="GO" id="GO:0005737">
    <property type="term" value="C:cytoplasm"/>
    <property type="evidence" value="ECO:0007669"/>
    <property type="project" value="TreeGrafter"/>
</dbReference>
<name>A0A1M5M8J0_9ACTN</name>
<feature type="domain" description="MsrB" evidence="8">
    <location>
        <begin position="20"/>
        <end position="144"/>
    </location>
</feature>
<evidence type="ECO:0000256" key="2">
    <source>
        <dbReference type="ARBA" id="ARBA00012499"/>
    </source>
</evidence>
<evidence type="ECO:0000259" key="8">
    <source>
        <dbReference type="PROSITE" id="PS51790"/>
    </source>
</evidence>
<dbReference type="InterPro" id="IPR011057">
    <property type="entry name" value="Mss4-like_sf"/>
</dbReference>
<dbReference type="NCBIfam" id="TIGR00357">
    <property type="entry name" value="peptide-methionine (R)-S-oxide reductase MsrB"/>
    <property type="match status" value="1"/>
</dbReference>
<dbReference type="Proteomes" id="UP000186132">
    <property type="component" value="Unassembled WGS sequence"/>
</dbReference>
<dbReference type="GO" id="GO:0006979">
    <property type="term" value="P:response to oxidative stress"/>
    <property type="evidence" value="ECO:0007669"/>
    <property type="project" value="InterPro"/>
</dbReference>
<dbReference type="AlphaFoldDB" id="A0A1M5M8J0"/>
<dbReference type="FunFam" id="2.170.150.20:FF:000009">
    <property type="entry name" value="Peptide-methionine (R)-S-oxide reductase"/>
    <property type="match status" value="1"/>
</dbReference>
<sequence>MSIFSSRSEQLPAAPVTKSDEQWREQLTPEEYEVLREAGTERAFTGEYTDNHRIGVYRCRACGAELFRSEQKFDSHCGWPSFFSPLAGDQVIERTDRSWGMSRTEVLCATCHSHLGHVFSGEGYDTPTDLRYCINSISMTFEDEPAG</sequence>
<dbReference type="InterPro" id="IPR028427">
    <property type="entry name" value="Met_Sox_Rdtase_MsrB"/>
</dbReference>
<comment type="catalytic activity">
    <reaction evidence="6">
        <text>L-methionyl-[protein] + [thioredoxin]-disulfide + H2O = L-methionyl-(R)-S-oxide-[protein] + [thioredoxin]-dithiol</text>
        <dbReference type="Rhea" id="RHEA:24164"/>
        <dbReference type="Rhea" id="RHEA-COMP:10698"/>
        <dbReference type="Rhea" id="RHEA-COMP:10700"/>
        <dbReference type="Rhea" id="RHEA-COMP:12313"/>
        <dbReference type="Rhea" id="RHEA-COMP:12314"/>
        <dbReference type="ChEBI" id="CHEBI:15377"/>
        <dbReference type="ChEBI" id="CHEBI:16044"/>
        <dbReference type="ChEBI" id="CHEBI:29950"/>
        <dbReference type="ChEBI" id="CHEBI:45764"/>
        <dbReference type="ChEBI" id="CHEBI:50058"/>
        <dbReference type="EC" id="1.8.4.12"/>
    </reaction>
</comment>
<dbReference type="GO" id="GO:0033743">
    <property type="term" value="F:peptide-methionine (R)-S-oxide reductase activity"/>
    <property type="evidence" value="ECO:0007669"/>
    <property type="project" value="UniProtKB-EC"/>
</dbReference>